<evidence type="ECO:0000313" key="2">
    <source>
        <dbReference type="EMBL" id="PSN66664.1"/>
    </source>
</evidence>
<dbReference type="InterPro" id="IPR053018">
    <property type="entry name" value="Elsinochrome_Biosynth-Asso"/>
</dbReference>
<feature type="transmembrane region" description="Helical" evidence="1">
    <location>
        <begin position="148"/>
        <end position="170"/>
    </location>
</feature>
<sequence>MGCVSHIEVDTDIAGVGVLIAFLLSSLLTCGAILWGYLTDSLPLSTTSAVDEAIVLWLRKSRKTAPAHQNLLTREQRTQALTRFILALSDQQLVTGLALMISAFANTANITIFDMKLVDTFAWFSATTHLAALAVLQDYMYIHSSVRSFRVIGVFIFLIMFGIIQCFLALTGNLRPGYEVNGLQCAFRHPCPAPSTYIRAVSLALITYGSISNLKKLYRKPSNQSIIWRPKFVNSSNFDLLCSIKHLNVDDARRKLPRVEEEMQMWLLSSSDLRQSFIQSFFIYHNSFLSKVPQFLLALSLALSRTFSLIGYQRAWSSPDIRRTSFGQVAALGLLILPGLAAVEVYNACSSSSTT</sequence>
<keyword evidence="1" id="KW-1133">Transmembrane helix</keyword>
<keyword evidence="1" id="KW-0812">Transmembrane</keyword>
<accession>A0A2T2NML0</accession>
<dbReference type="Proteomes" id="UP000240883">
    <property type="component" value="Unassembled WGS sequence"/>
</dbReference>
<keyword evidence="3" id="KW-1185">Reference proteome</keyword>
<reference evidence="2 3" key="1">
    <citation type="journal article" date="2018" name="Front. Microbiol.">
        <title>Genome-Wide Analysis of Corynespora cassiicola Leaf Fall Disease Putative Effectors.</title>
        <authorList>
            <person name="Lopez D."/>
            <person name="Ribeiro S."/>
            <person name="Label P."/>
            <person name="Fumanal B."/>
            <person name="Venisse J.S."/>
            <person name="Kohler A."/>
            <person name="de Oliveira R.R."/>
            <person name="Labutti K."/>
            <person name="Lipzen A."/>
            <person name="Lail K."/>
            <person name="Bauer D."/>
            <person name="Ohm R.A."/>
            <person name="Barry K.W."/>
            <person name="Spatafora J."/>
            <person name="Grigoriev I.V."/>
            <person name="Martin F.M."/>
            <person name="Pujade-Renaud V."/>
        </authorList>
    </citation>
    <scope>NUCLEOTIDE SEQUENCE [LARGE SCALE GENOMIC DNA]</scope>
    <source>
        <strain evidence="2 3">Philippines</strain>
    </source>
</reference>
<dbReference type="OrthoDB" id="5427664at2759"/>
<organism evidence="2 3">
    <name type="scientific">Corynespora cassiicola Philippines</name>
    <dbReference type="NCBI Taxonomy" id="1448308"/>
    <lineage>
        <taxon>Eukaryota</taxon>
        <taxon>Fungi</taxon>
        <taxon>Dikarya</taxon>
        <taxon>Ascomycota</taxon>
        <taxon>Pezizomycotina</taxon>
        <taxon>Dothideomycetes</taxon>
        <taxon>Pleosporomycetidae</taxon>
        <taxon>Pleosporales</taxon>
        <taxon>Corynesporascaceae</taxon>
        <taxon>Corynespora</taxon>
    </lineage>
</organism>
<dbReference type="AlphaFoldDB" id="A0A2T2NML0"/>
<feature type="transmembrane region" description="Helical" evidence="1">
    <location>
        <begin position="84"/>
        <end position="105"/>
    </location>
</feature>
<dbReference type="PANTHER" id="PTHR37577:SF1">
    <property type="entry name" value="INTEGRAL MEMBRANE PROTEIN"/>
    <property type="match status" value="1"/>
</dbReference>
<name>A0A2T2NML0_CORCC</name>
<evidence type="ECO:0000256" key="1">
    <source>
        <dbReference type="SAM" id="Phobius"/>
    </source>
</evidence>
<feature type="transmembrane region" description="Helical" evidence="1">
    <location>
        <begin position="13"/>
        <end position="38"/>
    </location>
</feature>
<dbReference type="EMBL" id="KZ678135">
    <property type="protein sequence ID" value="PSN66664.1"/>
    <property type="molecule type" value="Genomic_DNA"/>
</dbReference>
<keyword evidence="1" id="KW-0472">Membrane</keyword>
<evidence type="ECO:0000313" key="3">
    <source>
        <dbReference type="Proteomes" id="UP000240883"/>
    </source>
</evidence>
<gene>
    <name evidence="2" type="ORF">BS50DRAFT_620884</name>
</gene>
<dbReference type="STRING" id="1448308.A0A2T2NML0"/>
<protein>
    <submittedName>
        <fullName evidence="2">Uncharacterized protein</fullName>
    </submittedName>
</protein>
<feature type="transmembrane region" description="Helical" evidence="1">
    <location>
        <begin position="325"/>
        <end position="346"/>
    </location>
</feature>
<proteinExistence type="predicted"/>
<dbReference type="PANTHER" id="PTHR37577">
    <property type="entry name" value="INTEGRAL MEMBRANE PROTEIN"/>
    <property type="match status" value="1"/>
</dbReference>
<feature type="transmembrane region" description="Helical" evidence="1">
    <location>
        <begin position="117"/>
        <end position="136"/>
    </location>
</feature>